<name>A0ABP1CSX7_9APHY</name>
<dbReference type="EMBL" id="OZ037954">
    <property type="protein sequence ID" value="CAL1698791.1"/>
    <property type="molecule type" value="Genomic_DNA"/>
</dbReference>
<proteinExistence type="predicted"/>
<evidence type="ECO:0008006" key="4">
    <source>
        <dbReference type="Google" id="ProtNLM"/>
    </source>
</evidence>
<dbReference type="Proteomes" id="UP001497453">
    <property type="component" value="Chromosome 11"/>
</dbReference>
<feature type="compositionally biased region" description="Acidic residues" evidence="1">
    <location>
        <begin position="202"/>
        <end position="211"/>
    </location>
</feature>
<evidence type="ECO:0000313" key="3">
    <source>
        <dbReference type="Proteomes" id="UP001497453"/>
    </source>
</evidence>
<evidence type="ECO:0000313" key="2">
    <source>
        <dbReference type="EMBL" id="CAL1698791.1"/>
    </source>
</evidence>
<evidence type="ECO:0000256" key="1">
    <source>
        <dbReference type="SAM" id="MobiDB-lite"/>
    </source>
</evidence>
<sequence>MSQDDTVNQVLPLVPSNAFSSIILSGVAEHASKAIDVTLQRGTPRPNKPFVLKERGRPPLPPSPPPSQLPPPGNFTLHLDIGPKIGRGRVGRVYEASVVVSGSSPELAEMKLPDLVVKISRRQDSKKLTREAYYYQEMECLQGVAVARYYGLYETIVPADRDFLPWRSDPLDPSKRQYTYDSDISDSECQDEWEDDQVYTEDELDSQSSDDEERKVTAAATATDQASDEGEVVNFANDEYSDSDEEEQLLPVDTPVTIIILERLGERVPLGCSLPKGFRKEIFGLYHDIAELGIDHVDIRWQNILSVGNSPSALPSLPSPFTGRTFKWRLVDFDRSYKTNRTPAFSYGYHIGILSALLDGIPYGDAMEPWE</sequence>
<reference evidence="3" key="1">
    <citation type="submission" date="2024-04" db="EMBL/GenBank/DDBJ databases">
        <authorList>
            <person name="Shaw F."/>
            <person name="Minotto A."/>
        </authorList>
    </citation>
    <scope>NUCLEOTIDE SEQUENCE [LARGE SCALE GENOMIC DNA]</scope>
</reference>
<accession>A0ABP1CSX7</accession>
<feature type="region of interest" description="Disordered" evidence="1">
    <location>
        <begin position="202"/>
        <end position="228"/>
    </location>
</feature>
<gene>
    <name evidence="2" type="ORF">GFSPODELE1_LOCUS2325</name>
</gene>
<feature type="region of interest" description="Disordered" evidence="1">
    <location>
        <begin position="39"/>
        <end position="72"/>
    </location>
</feature>
<protein>
    <recommendedName>
        <fullName evidence="4">Protein kinase domain-containing protein</fullName>
    </recommendedName>
</protein>
<keyword evidence="3" id="KW-1185">Reference proteome</keyword>
<feature type="compositionally biased region" description="Pro residues" evidence="1">
    <location>
        <begin position="58"/>
        <end position="72"/>
    </location>
</feature>
<organism evidence="2 3">
    <name type="scientific">Somion occarium</name>
    <dbReference type="NCBI Taxonomy" id="3059160"/>
    <lineage>
        <taxon>Eukaryota</taxon>
        <taxon>Fungi</taxon>
        <taxon>Dikarya</taxon>
        <taxon>Basidiomycota</taxon>
        <taxon>Agaricomycotina</taxon>
        <taxon>Agaricomycetes</taxon>
        <taxon>Polyporales</taxon>
        <taxon>Cerrenaceae</taxon>
        <taxon>Somion</taxon>
    </lineage>
</organism>